<sequence length="363" mass="41538">MKTIVLYIAVITAGFIGLSSNAQTKTDSTEVYRVERRIENLNKEKETIKAEEREALKKEVEMIEDRLAKGEITLAEAETQKKEAARRRALNIENRISIVDSKIALLERNGLEGADGVGRIEINLGGDEDDDHQVFGVFYEKDEDRPVKYDRRTTSDLVIGIGFNNAIGDDQSLEDSDFKIAGSRFFELGVAWKTRVFKNSNWLRFKYGFSFQFNGLKPTDNRIYEENGDVTELVEFPLDLDKSKFRNDNLVFPIHFEFGPSKRIEKEDRIRYSTDNKLHFGIGGYGGLRLSSRMKYKFDDEDGDRVKEKVKGNFNANDFVYGLSSYVGWNGVALYAKYDLNDIFENDPNGLKNISLGVRFDID</sequence>
<name>A0ABP3XY77_9FLAO</name>
<comment type="caution">
    <text evidence="3">The sequence shown here is derived from an EMBL/GenBank/DDBJ whole genome shotgun (WGS) entry which is preliminary data.</text>
</comment>
<keyword evidence="4" id="KW-1185">Reference proteome</keyword>
<evidence type="ECO:0000313" key="3">
    <source>
        <dbReference type="EMBL" id="GAA0873299.1"/>
    </source>
</evidence>
<organism evidence="3 4">
    <name type="scientific">Gangjinia marincola</name>
    <dbReference type="NCBI Taxonomy" id="578463"/>
    <lineage>
        <taxon>Bacteria</taxon>
        <taxon>Pseudomonadati</taxon>
        <taxon>Bacteroidota</taxon>
        <taxon>Flavobacteriia</taxon>
        <taxon>Flavobacteriales</taxon>
        <taxon>Flavobacteriaceae</taxon>
        <taxon>Gangjinia</taxon>
    </lineage>
</organism>
<evidence type="ECO:0000313" key="4">
    <source>
        <dbReference type="Proteomes" id="UP001500507"/>
    </source>
</evidence>
<evidence type="ECO:0008006" key="5">
    <source>
        <dbReference type="Google" id="ProtNLM"/>
    </source>
</evidence>
<proteinExistence type="predicted"/>
<gene>
    <name evidence="3" type="ORF">GCM10009117_24460</name>
</gene>
<feature type="signal peptide" evidence="2">
    <location>
        <begin position="1"/>
        <end position="22"/>
    </location>
</feature>
<reference evidence="4" key="1">
    <citation type="journal article" date="2019" name="Int. J. Syst. Evol. Microbiol.">
        <title>The Global Catalogue of Microorganisms (GCM) 10K type strain sequencing project: providing services to taxonomists for standard genome sequencing and annotation.</title>
        <authorList>
            <consortium name="The Broad Institute Genomics Platform"/>
            <consortium name="The Broad Institute Genome Sequencing Center for Infectious Disease"/>
            <person name="Wu L."/>
            <person name="Ma J."/>
        </authorList>
    </citation>
    <scope>NUCLEOTIDE SEQUENCE [LARGE SCALE GENOMIC DNA]</scope>
    <source>
        <strain evidence="4">JCM 16082</strain>
    </source>
</reference>
<feature type="coiled-coil region" evidence="1">
    <location>
        <begin position="31"/>
        <end position="95"/>
    </location>
</feature>
<feature type="chain" id="PRO_5046300563" description="PorT family protein" evidence="2">
    <location>
        <begin position="23"/>
        <end position="363"/>
    </location>
</feature>
<keyword evidence="1" id="KW-0175">Coiled coil</keyword>
<protein>
    <recommendedName>
        <fullName evidence="5">PorT family protein</fullName>
    </recommendedName>
</protein>
<dbReference type="RefSeq" id="WP_343768123.1">
    <property type="nucleotide sequence ID" value="NZ_BAAAFG010000016.1"/>
</dbReference>
<accession>A0ABP3XY77</accession>
<evidence type="ECO:0000256" key="2">
    <source>
        <dbReference type="SAM" id="SignalP"/>
    </source>
</evidence>
<evidence type="ECO:0000256" key="1">
    <source>
        <dbReference type="SAM" id="Coils"/>
    </source>
</evidence>
<dbReference type="EMBL" id="BAAAFG010000016">
    <property type="protein sequence ID" value="GAA0873299.1"/>
    <property type="molecule type" value="Genomic_DNA"/>
</dbReference>
<keyword evidence="2" id="KW-0732">Signal</keyword>
<dbReference type="Proteomes" id="UP001500507">
    <property type="component" value="Unassembled WGS sequence"/>
</dbReference>